<keyword evidence="8" id="KW-0732">Signal</keyword>
<dbReference type="Proteomes" id="UP000264800">
    <property type="component" value="Unplaced"/>
</dbReference>
<dbReference type="PANTHER" id="PTHR11036:SF144">
    <property type="entry name" value="SEMAPHORIN-7A-LIKE"/>
    <property type="match status" value="1"/>
</dbReference>
<dbReference type="InterPro" id="IPR016201">
    <property type="entry name" value="PSI"/>
</dbReference>
<dbReference type="GO" id="GO:0030335">
    <property type="term" value="P:positive regulation of cell migration"/>
    <property type="evidence" value="ECO:0007669"/>
    <property type="project" value="TreeGrafter"/>
</dbReference>
<dbReference type="InterPro" id="IPR036352">
    <property type="entry name" value="Semap_dom_sf"/>
</dbReference>
<dbReference type="GO" id="GO:0030215">
    <property type="term" value="F:semaphorin receptor binding"/>
    <property type="evidence" value="ECO:0007669"/>
    <property type="project" value="InterPro"/>
</dbReference>
<dbReference type="InterPro" id="IPR036179">
    <property type="entry name" value="Ig-like_dom_sf"/>
</dbReference>
<dbReference type="Gene3D" id="3.30.1680.10">
    <property type="entry name" value="ligand-binding face of the semaphorins, domain 2"/>
    <property type="match status" value="1"/>
</dbReference>
<dbReference type="PROSITE" id="PS51004">
    <property type="entry name" value="SEMA"/>
    <property type="match status" value="1"/>
</dbReference>
<evidence type="ECO:0000313" key="11">
    <source>
        <dbReference type="Ensembl" id="ENSKMAP00000002830.1"/>
    </source>
</evidence>
<dbReference type="InterPro" id="IPR002165">
    <property type="entry name" value="Plexin_repeat"/>
</dbReference>
<dbReference type="OMA" id="GIHKFGS"/>
<feature type="region of interest" description="Disordered" evidence="7">
    <location>
        <begin position="492"/>
        <end position="511"/>
    </location>
</feature>
<feature type="domain" description="Ig-like" evidence="9">
    <location>
        <begin position="501"/>
        <end position="595"/>
    </location>
</feature>
<dbReference type="InterPro" id="IPR015943">
    <property type="entry name" value="WD40/YVTN_repeat-like_dom_sf"/>
</dbReference>
<evidence type="ECO:0000259" key="10">
    <source>
        <dbReference type="PROSITE" id="PS51004"/>
    </source>
</evidence>
<dbReference type="Pfam" id="PF01437">
    <property type="entry name" value="PSI"/>
    <property type="match status" value="1"/>
</dbReference>
<dbReference type="KEGG" id="kmr:108243308"/>
<keyword evidence="5" id="KW-0325">Glycoprotein</keyword>
<protein>
    <submittedName>
        <fullName evidence="11">Semaphorin-7A-like</fullName>
    </submittedName>
</protein>
<dbReference type="STRING" id="37003.ENSKMAP00000002830"/>
<proteinExistence type="inferred from homology"/>
<dbReference type="SMART" id="SM00630">
    <property type="entry name" value="Sema"/>
    <property type="match status" value="1"/>
</dbReference>
<dbReference type="GeneID" id="108243308"/>
<evidence type="ECO:0000256" key="7">
    <source>
        <dbReference type="SAM" id="MobiDB-lite"/>
    </source>
</evidence>
<feature type="domain" description="Sema" evidence="10">
    <location>
        <begin position="1"/>
        <end position="453"/>
    </location>
</feature>
<dbReference type="SUPFAM" id="SSF103575">
    <property type="entry name" value="Plexin repeat"/>
    <property type="match status" value="1"/>
</dbReference>
<keyword evidence="3" id="KW-0472">Membrane</keyword>
<dbReference type="FunFam" id="2.60.40.10:FF:001170">
    <property type="entry name" value="Sema domain, immunoglobulin domain (Ig), short basic domain, secreted, (Semaphorin) 3F"/>
    <property type="match status" value="1"/>
</dbReference>
<dbReference type="Pfam" id="PF01403">
    <property type="entry name" value="Sema"/>
    <property type="match status" value="1"/>
</dbReference>
<dbReference type="GO" id="GO:0045499">
    <property type="term" value="F:chemorepellent activity"/>
    <property type="evidence" value="ECO:0007669"/>
    <property type="project" value="TreeGrafter"/>
</dbReference>
<feature type="signal peptide" evidence="8">
    <location>
        <begin position="1"/>
        <end position="18"/>
    </location>
</feature>
<dbReference type="SUPFAM" id="SSF48726">
    <property type="entry name" value="Immunoglobulin"/>
    <property type="match status" value="1"/>
</dbReference>
<dbReference type="Gene3D" id="2.130.10.10">
    <property type="entry name" value="YVTN repeat-like/Quinoprotein amine dehydrogenase"/>
    <property type="match status" value="1"/>
</dbReference>
<reference evidence="11" key="2">
    <citation type="submission" date="2025-09" db="UniProtKB">
        <authorList>
            <consortium name="Ensembl"/>
        </authorList>
    </citation>
    <scope>IDENTIFICATION</scope>
</reference>
<dbReference type="GO" id="GO:0000122">
    <property type="term" value="P:negative regulation of transcription by RNA polymerase II"/>
    <property type="evidence" value="ECO:0007669"/>
    <property type="project" value="TreeGrafter"/>
</dbReference>
<evidence type="ECO:0000259" key="9">
    <source>
        <dbReference type="PROSITE" id="PS50835"/>
    </source>
</evidence>
<dbReference type="SMART" id="SM00423">
    <property type="entry name" value="PSI"/>
    <property type="match status" value="1"/>
</dbReference>
<dbReference type="InterPro" id="IPR027231">
    <property type="entry name" value="Semaphorin"/>
</dbReference>
<sequence length="623" mass="70660">MFPSPWVYLFCAFSLAEANSHSPRMVFTYKESQVEKLPLPGQYTPVQILLQGQPGVVAAVGEKHVIFHNFKTPTKVSTKKVVWKGCTDDYSIIVVHQREVAGPVFVCGTNNGNIRCCYMNISEQSNECFTSERLDKIQTPINNIKGGEHSLLVESGQSEDLYITYSGVKDSVGIHKFGSGRVRPTIHDKEQHYVGLVLSRRNDSSQNKIYAFYKQKNEGAGLDEDMWLPYVSQVCMSDTGGPKNNLQFSWTSQMNTRLFCGNRDTKQHFSELVDVATVHSDQWEDTKVYALFRNEWGMSAVCVYTIGDINDIFIKSKFKSSKTYDDIDKQRKTCVRDSTKISTEILMRIKENSEMEQWVLPHNKLEPVLIKHHNYTRIYVDASTQTARGHQTVMFLSLNNGRIHKVVENGNHSFVIAEHQPFNHDAHILSVILHPSSRKLYLNSRSEVVQLDVTNCGQYGNTCEECVLSKDPYCKWSGTNCVAVADSKHQDKNREHSGICPSQEPVKLPLNNKENTKNNVVMVSPQSSYFLSCPVKSRHAQYTWHHPGGSSACSMKDDRQCVLLIDSMGPGQVGKYECMSEEMGYRRVLEQHDLQLMSTAAGRTGHPTVWVCLLAVLVRSFWW</sequence>
<dbReference type="GO" id="GO:0005615">
    <property type="term" value="C:extracellular space"/>
    <property type="evidence" value="ECO:0007669"/>
    <property type="project" value="TreeGrafter"/>
</dbReference>
<evidence type="ECO:0000256" key="5">
    <source>
        <dbReference type="ARBA" id="ARBA00023180"/>
    </source>
</evidence>
<evidence type="ECO:0000256" key="3">
    <source>
        <dbReference type="ARBA" id="ARBA00023136"/>
    </source>
</evidence>
<dbReference type="InterPro" id="IPR001627">
    <property type="entry name" value="Semap_dom"/>
</dbReference>
<comment type="caution">
    <text evidence="6">Lacks conserved residue(s) required for the propagation of feature annotation.</text>
</comment>
<dbReference type="InterPro" id="IPR013783">
    <property type="entry name" value="Ig-like_fold"/>
</dbReference>
<dbReference type="GO" id="GO:0001755">
    <property type="term" value="P:neural crest cell migration"/>
    <property type="evidence" value="ECO:0007669"/>
    <property type="project" value="TreeGrafter"/>
</dbReference>
<dbReference type="PROSITE" id="PS50835">
    <property type="entry name" value="IG_LIKE"/>
    <property type="match status" value="1"/>
</dbReference>
<reference evidence="11" key="1">
    <citation type="submission" date="2025-08" db="UniProtKB">
        <authorList>
            <consortium name="Ensembl"/>
        </authorList>
    </citation>
    <scope>IDENTIFICATION</scope>
</reference>
<organism evidence="11 12">
    <name type="scientific">Kryptolebias marmoratus</name>
    <name type="common">Mangrove killifish</name>
    <name type="synonym">Rivulus marmoratus</name>
    <dbReference type="NCBI Taxonomy" id="37003"/>
    <lineage>
        <taxon>Eukaryota</taxon>
        <taxon>Metazoa</taxon>
        <taxon>Chordata</taxon>
        <taxon>Craniata</taxon>
        <taxon>Vertebrata</taxon>
        <taxon>Euteleostomi</taxon>
        <taxon>Actinopterygii</taxon>
        <taxon>Neopterygii</taxon>
        <taxon>Teleostei</taxon>
        <taxon>Neoteleostei</taxon>
        <taxon>Acanthomorphata</taxon>
        <taxon>Ovalentaria</taxon>
        <taxon>Atherinomorphae</taxon>
        <taxon>Cyprinodontiformes</taxon>
        <taxon>Rivulidae</taxon>
        <taxon>Kryptolebias</taxon>
    </lineage>
</organism>
<dbReference type="Gene3D" id="2.60.40.10">
    <property type="entry name" value="Immunoglobulins"/>
    <property type="match status" value="1"/>
</dbReference>
<evidence type="ECO:0000256" key="8">
    <source>
        <dbReference type="SAM" id="SignalP"/>
    </source>
</evidence>
<dbReference type="InterPro" id="IPR007110">
    <property type="entry name" value="Ig-like_dom"/>
</dbReference>
<accession>A0A3Q2ZJ50</accession>
<evidence type="ECO:0000256" key="6">
    <source>
        <dbReference type="PROSITE-ProRule" id="PRU00352"/>
    </source>
</evidence>
<comment type="subcellular location">
    <subcellularLocation>
        <location evidence="1">Membrane</location>
    </subcellularLocation>
</comment>
<dbReference type="GO" id="GO:0043931">
    <property type="term" value="P:ossification involved in bone maturation"/>
    <property type="evidence" value="ECO:0007669"/>
    <property type="project" value="TreeGrafter"/>
</dbReference>
<dbReference type="GO" id="GO:0007411">
    <property type="term" value="P:axon guidance"/>
    <property type="evidence" value="ECO:0007669"/>
    <property type="project" value="TreeGrafter"/>
</dbReference>
<dbReference type="PANTHER" id="PTHR11036">
    <property type="entry name" value="SEMAPHORIN"/>
    <property type="match status" value="1"/>
</dbReference>
<evidence type="ECO:0000256" key="1">
    <source>
        <dbReference type="ARBA" id="ARBA00004370"/>
    </source>
</evidence>
<dbReference type="AlphaFoldDB" id="A0A3Q2ZJ50"/>
<dbReference type="GO" id="GO:0071526">
    <property type="term" value="P:semaphorin-plexin signaling pathway"/>
    <property type="evidence" value="ECO:0007669"/>
    <property type="project" value="TreeGrafter"/>
</dbReference>
<keyword evidence="12" id="KW-1185">Reference proteome</keyword>
<comment type="similarity">
    <text evidence="2">Belongs to the semaphorin family.</text>
</comment>
<dbReference type="Ensembl" id="ENSKMAT00000002886.1">
    <property type="protein sequence ID" value="ENSKMAP00000002830.1"/>
    <property type="gene ID" value="ENSKMAG00000002176.1"/>
</dbReference>
<dbReference type="SUPFAM" id="SSF101912">
    <property type="entry name" value="Sema domain"/>
    <property type="match status" value="1"/>
</dbReference>
<dbReference type="RefSeq" id="XP_017284143.1">
    <property type="nucleotide sequence ID" value="XM_017428654.3"/>
</dbReference>
<evidence type="ECO:0000256" key="4">
    <source>
        <dbReference type="ARBA" id="ARBA00023157"/>
    </source>
</evidence>
<dbReference type="GeneTree" id="ENSGT00940000158358"/>
<dbReference type="OrthoDB" id="9988752at2759"/>
<evidence type="ECO:0000256" key="2">
    <source>
        <dbReference type="ARBA" id="ARBA00009492"/>
    </source>
</evidence>
<dbReference type="GO" id="GO:0005886">
    <property type="term" value="C:plasma membrane"/>
    <property type="evidence" value="ECO:0007669"/>
    <property type="project" value="TreeGrafter"/>
</dbReference>
<name>A0A3Q2ZJ50_KRYMA</name>
<evidence type="ECO:0000313" key="12">
    <source>
        <dbReference type="Proteomes" id="UP000264800"/>
    </source>
</evidence>
<feature type="chain" id="PRO_5018597312" evidence="8">
    <location>
        <begin position="19"/>
        <end position="623"/>
    </location>
</feature>
<keyword evidence="4" id="KW-1015">Disulfide bond</keyword>